<keyword evidence="2" id="KW-1185">Reference proteome</keyword>
<accession>A0A8X7C6A2</accession>
<comment type="caution">
    <text evidence="1">The sequence shown here is derived from an EMBL/GenBank/DDBJ whole genome shotgun (WGS) entry which is preliminary data.</text>
</comment>
<protein>
    <submittedName>
        <fullName evidence="1">Uncharacterized protein</fullName>
    </submittedName>
</protein>
<dbReference type="Proteomes" id="UP000886998">
    <property type="component" value="Unassembled WGS sequence"/>
</dbReference>
<name>A0A8X7C6A2_9ARAC</name>
<reference evidence="1" key="1">
    <citation type="submission" date="2020-08" db="EMBL/GenBank/DDBJ databases">
        <title>Multicomponent nature underlies the extraordinary mechanical properties of spider dragline silk.</title>
        <authorList>
            <person name="Kono N."/>
            <person name="Nakamura H."/>
            <person name="Mori M."/>
            <person name="Yoshida Y."/>
            <person name="Ohtoshi R."/>
            <person name="Malay A.D."/>
            <person name="Moran D.A.P."/>
            <person name="Tomita M."/>
            <person name="Numata K."/>
            <person name="Arakawa K."/>
        </authorList>
    </citation>
    <scope>NUCLEOTIDE SEQUENCE</scope>
</reference>
<evidence type="ECO:0000313" key="2">
    <source>
        <dbReference type="Proteomes" id="UP000886998"/>
    </source>
</evidence>
<organism evidence="1 2">
    <name type="scientific">Trichonephila inaurata madagascariensis</name>
    <dbReference type="NCBI Taxonomy" id="2747483"/>
    <lineage>
        <taxon>Eukaryota</taxon>
        <taxon>Metazoa</taxon>
        <taxon>Ecdysozoa</taxon>
        <taxon>Arthropoda</taxon>
        <taxon>Chelicerata</taxon>
        <taxon>Arachnida</taxon>
        <taxon>Araneae</taxon>
        <taxon>Araneomorphae</taxon>
        <taxon>Entelegynae</taxon>
        <taxon>Araneoidea</taxon>
        <taxon>Nephilidae</taxon>
        <taxon>Trichonephila</taxon>
        <taxon>Trichonephila inaurata</taxon>
    </lineage>
</organism>
<gene>
    <name evidence="1" type="ORF">TNIN_40491</name>
</gene>
<dbReference type="EMBL" id="BMAV01012370">
    <property type="protein sequence ID" value="GFY58981.1"/>
    <property type="molecule type" value="Genomic_DNA"/>
</dbReference>
<dbReference type="AlphaFoldDB" id="A0A8X7C6A2"/>
<evidence type="ECO:0000313" key="1">
    <source>
        <dbReference type="EMBL" id="GFY58981.1"/>
    </source>
</evidence>
<sequence length="95" mass="10874">MIPNWFVAFSNEKYAIISDHLVMHVLKHERVLLSPEMGSITFTRLEMEIALVLRLNMDFVGLEDFDVCSGLLAFSYEMCLRKYVTSVTLVIVGNT</sequence>
<proteinExistence type="predicted"/>